<proteinExistence type="inferred from homology"/>
<name>A0A067CXD6_SAPPC</name>
<dbReference type="VEuPathDB" id="FungiDB:SPRG_04087"/>
<dbReference type="InterPro" id="IPR036470">
    <property type="entry name" value="Elicitin_sf"/>
</dbReference>
<evidence type="ECO:0000313" key="10">
    <source>
        <dbReference type="Proteomes" id="UP000030745"/>
    </source>
</evidence>
<feature type="region of interest" description="Disordered" evidence="7">
    <location>
        <begin position="146"/>
        <end position="176"/>
    </location>
</feature>
<evidence type="ECO:0000256" key="6">
    <source>
        <dbReference type="RuleBase" id="RU368111"/>
    </source>
</evidence>
<keyword evidence="5 6" id="KW-1015">Disulfide bond</keyword>
<keyword evidence="10" id="KW-1185">Reference proteome</keyword>
<evidence type="ECO:0000256" key="7">
    <source>
        <dbReference type="SAM" id="MobiDB-lite"/>
    </source>
</evidence>
<feature type="compositionally biased region" description="Low complexity" evidence="7">
    <location>
        <begin position="146"/>
        <end position="168"/>
    </location>
</feature>
<evidence type="ECO:0000256" key="1">
    <source>
        <dbReference type="ARBA" id="ARBA00004613"/>
    </source>
</evidence>
<feature type="signal peptide" evidence="8">
    <location>
        <begin position="1"/>
        <end position="24"/>
    </location>
</feature>
<evidence type="ECO:0000256" key="3">
    <source>
        <dbReference type="ARBA" id="ARBA00022525"/>
    </source>
</evidence>
<dbReference type="GeneID" id="24126558"/>
<dbReference type="Pfam" id="PF00964">
    <property type="entry name" value="Elicitin"/>
    <property type="match status" value="1"/>
</dbReference>
<keyword evidence="4 6" id="KW-0928">Hypersensitive response elicitation</keyword>
<dbReference type="SUPFAM" id="SSF48647">
    <property type="entry name" value="Fungal elicitin"/>
    <property type="match status" value="1"/>
</dbReference>
<evidence type="ECO:0000256" key="2">
    <source>
        <dbReference type="ARBA" id="ARBA00009544"/>
    </source>
</evidence>
<evidence type="ECO:0000256" key="8">
    <source>
        <dbReference type="SAM" id="SignalP"/>
    </source>
</evidence>
<dbReference type="GO" id="GO:0052040">
    <property type="term" value="P:symbiont-mediated perturbation of host programmed cell death"/>
    <property type="evidence" value="ECO:0007669"/>
    <property type="project" value="UniProtKB-UniRule"/>
</dbReference>
<dbReference type="Gene3D" id="1.10.239.10">
    <property type="entry name" value="Elicitin domain"/>
    <property type="match status" value="1"/>
</dbReference>
<dbReference type="KEGG" id="spar:SPRG_04087"/>
<keyword evidence="3 6" id="KW-0964">Secreted</keyword>
<reference evidence="9 10" key="1">
    <citation type="journal article" date="2013" name="PLoS Genet.">
        <title>Distinctive expansion of potential virulence genes in the genome of the oomycete fish pathogen Saprolegnia parasitica.</title>
        <authorList>
            <person name="Jiang R.H."/>
            <person name="de Bruijn I."/>
            <person name="Haas B.J."/>
            <person name="Belmonte R."/>
            <person name="Lobach L."/>
            <person name="Christie J."/>
            <person name="van den Ackerveken G."/>
            <person name="Bottin A."/>
            <person name="Bulone V."/>
            <person name="Diaz-Moreno S.M."/>
            <person name="Dumas B."/>
            <person name="Fan L."/>
            <person name="Gaulin E."/>
            <person name="Govers F."/>
            <person name="Grenville-Briggs L.J."/>
            <person name="Horner N.R."/>
            <person name="Levin J.Z."/>
            <person name="Mammella M."/>
            <person name="Meijer H.J."/>
            <person name="Morris P."/>
            <person name="Nusbaum C."/>
            <person name="Oome S."/>
            <person name="Phillips A.J."/>
            <person name="van Rooyen D."/>
            <person name="Rzeszutek E."/>
            <person name="Saraiva M."/>
            <person name="Secombes C.J."/>
            <person name="Seidl M.F."/>
            <person name="Snel B."/>
            <person name="Stassen J.H."/>
            <person name="Sykes S."/>
            <person name="Tripathy S."/>
            <person name="van den Berg H."/>
            <person name="Vega-Arreguin J.C."/>
            <person name="Wawra S."/>
            <person name="Young S.K."/>
            <person name="Zeng Q."/>
            <person name="Dieguez-Uribeondo J."/>
            <person name="Russ C."/>
            <person name="Tyler B.M."/>
            <person name="van West P."/>
        </authorList>
    </citation>
    <scope>NUCLEOTIDE SEQUENCE [LARGE SCALE GENOMIC DNA]</scope>
    <source>
        <strain evidence="9 10">CBS 223.65</strain>
    </source>
</reference>
<comment type="function">
    <text evidence="6">Induces local and distal defense responses (incompatible hypersensitive reaction) in plants from the solanaceae and cruciferae families. Elicits leaf necrosis and causes the accumulation of pathogenesis-related proteins. Might interact with the lipidic molecules of the plasma membrane.</text>
</comment>
<sequence>MHCSSLSRVLVLVLSLVLLHVTAATDDLQCKTELQAKVLDTFQANADAFRQCSSTSSYQIFPYPGSMPSTLQTVAICGSAHCAVLMNKIATFPDCELAGTPLRRVGLVMRQVCEAFSRGVPVPGPRQIADLINNYQPPAPVTAAPSVVPTSVAPSTATPSSAPRTTAPSPAPVFCS</sequence>
<dbReference type="EMBL" id="KK583198">
    <property type="protein sequence ID" value="KDO31472.1"/>
    <property type="molecule type" value="Genomic_DNA"/>
</dbReference>
<dbReference type="OrthoDB" id="10388772at2759"/>
<comment type="similarity">
    <text evidence="2 6">Belongs to the elicitin family.</text>
</comment>
<evidence type="ECO:0000313" key="9">
    <source>
        <dbReference type="EMBL" id="KDO31472.1"/>
    </source>
</evidence>
<dbReference type="Proteomes" id="UP000030745">
    <property type="component" value="Unassembled WGS sequence"/>
</dbReference>
<evidence type="ECO:0000256" key="4">
    <source>
        <dbReference type="ARBA" id="ARBA00022978"/>
    </source>
</evidence>
<protein>
    <recommendedName>
        <fullName evidence="6">Elicitin</fullName>
    </recommendedName>
</protein>
<evidence type="ECO:0000256" key="5">
    <source>
        <dbReference type="ARBA" id="ARBA00023157"/>
    </source>
</evidence>
<dbReference type="GO" id="GO:0005576">
    <property type="term" value="C:extracellular region"/>
    <property type="evidence" value="ECO:0007669"/>
    <property type="project" value="UniProtKB-SubCell"/>
</dbReference>
<gene>
    <name evidence="9" type="ORF">SPRG_04087</name>
</gene>
<accession>A0A067CXD6</accession>
<dbReference type="AlphaFoldDB" id="A0A067CXD6"/>
<dbReference type="RefSeq" id="XP_012198065.1">
    <property type="nucleotide sequence ID" value="XM_012342675.1"/>
</dbReference>
<keyword evidence="8" id="KW-0732">Signal</keyword>
<dbReference type="InterPro" id="IPR002200">
    <property type="entry name" value="Elicitin"/>
</dbReference>
<comment type="subcellular location">
    <subcellularLocation>
        <location evidence="1 6">Secreted</location>
    </subcellularLocation>
</comment>
<feature type="chain" id="PRO_5001635017" description="Elicitin" evidence="8">
    <location>
        <begin position="25"/>
        <end position="176"/>
    </location>
</feature>
<organism evidence="9 10">
    <name type="scientific">Saprolegnia parasitica (strain CBS 223.65)</name>
    <dbReference type="NCBI Taxonomy" id="695850"/>
    <lineage>
        <taxon>Eukaryota</taxon>
        <taxon>Sar</taxon>
        <taxon>Stramenopiles</taxon>
        <taxon>Oomycota</taxon>
        <taxon>Saprolegniomycetes</taxon>
        <taxon>Saprolegniales</taxon>
        <taxon>Saprolegniaceae</taxon>
        <taxon>Saprolegnia</taxon>
    </lineage>
</organism>